<comment type="caution">
    <text evidence="2">The sequence shown here is derived from an EMBL/GenBank/DDBJ whole genome shotgun (WGS) entry which is preliminary data.</text>
</comment>
<evidence type="ECO:0000313" key="3">
    <source>
        <dbReference type="Proteomes" id="UP000024329"/>
    </source>
</evidence>
<feature type="transmembrane region" description="Helical" evidence="1">
    <location>
        <begin position="28"/>
        <end position="51"/>
    </location>
</feature>
<dbReference type="EMBL" id="JFYZ01000014">
    <property type="protein sequence ID" value="EZP81020.1"/>
    <property type="molecule type" value="Genomic_DNA"/>
</dbReference>
<feature type="transmembrane region" description="Helical" evidence="1">
    <location>
        <begin position="131"/>
        <end position="158"/>
    </location>
</feature>
<evidence type="ECO:0000256" key="1">
    <source>
        <dbReference type="SAM" id="Phobius"/>
    </source>
</evidence>
<reference evidence="2 3" key="1">
    <citation type="submission" date="2014-03" db="EMBL/GenBank/DDBJ databases">
        <title>Whole genome sequence of Novosphingobium resinovorum KF1.</title>
        <authorList>
            <person name="Gan H.M."/>
            <person name="Gan H.Y."/>
            <person name="Chew T.H."/>
            <person name="Savka M.A."/>
        </authorList>
    </citation>
    <scope>NUCLEOTIDE SEQUENCE [LARGE SCALE GENOMIC DNA]</scope>
    <source>
        <strain evidence="2 3">KF1</strain>
    </source>
</reference>
<dbReference type="PATRIC" id="fig|158500.4.peg.3144"/>
<protein>
    <submittedName>
        <fullName evidence="2">Major Facilitator Superfamily protein</fullName>
    </submittedName>
</protein>
<dbReference type="InterPro" id="IPR036259">
    <property type="entry name" value="MFS_trans_sf"/>
</dbReference>
<proteinExistence type="predicted"/>
<sequence>MVLVALTISTTGDEITLLTLMFRTAENASGYAVPTLLTAELLPGLIAAPWAGRLIDRREAARILVMVSVLQAGVIAFIAYYPMFTLADAASFALLALVVMASRLRRKPQRDDQEEETLFADYLPLLRNRRLMVVTGALSLEVFATAIADVAFVFLVMVTLGAGRPRLEC</sequence>
<feature type="transmembrane region" description="Helical" evidence="1">
    <location>
        <begin position="87"/>
        <end position="104"/>
    </location>
</feature>
<dbReference type="eggNOG" id="COG2814">
    <property type="taxonomic scope" value="Bacteria"/>
</dbReference>
<keyword evidence="1" id="KW-1133">Transmembrane helix</keyword>
<gene>
    <name evidence="2" type="ORF">BV97_03074</name>
</gene>
<dbReference type="AlphaFoldDB" id="A0A031JVN5"/>
<evidence type="ECO:0000313" key="2">
    <source>
        <dbReference type="EMBL" id="EZP81020.1"/>
    </source>
</evidence>
<dbReference type="Proteomes" id="UP000024329">
    <property type="component" value="Unassembled WGS sequence"/>
</dbReference>
<dbReference type="SUPFAM" id="SSF103473">
    <property type="entry name" value="MFS general substrate transporter"/>
    <property type="match status" value="1"/>
</dbReference>
<keyword evidence="1" id="KW-0812">Transmembrane</keyword>
<organism evidence="2 3">
    <name type="scientific">Novosphingobium resinovorum</name>
    <dbReference type="NCBI Taxonomy" id="158500"/>
    <lineage>
        <taxon>Bacteria</taxon>
        <taxon>Pseudomonadati</taxon>
        <taxon>Pseudomonadota</taxon>
        <taxon>Alphaproteobacteria</taxon>
        <taxon>Sphingomonadales</taxon>
        <taxon>Sphingomonadaceae</taxon>
        <taxon>Novosphingobium</taxon>
    </lineage>
</organism>
<name>A0A031JVN5_9SPHN</name>
<feature type="transmembrane region" description="Helical" evidence="1">
    <location>
        <begin position="63"/>
        <end position="81"/>
    </location>
</feature>
<accession>A0A031JVN5</accession>
<keyword evidence="1" id="KW-0472">Membrane</keyword>